<dbReference type="InterPro" id="IPR029063">
    <property type="entry name" value="SAM-dependent_MTases_sf"/>
</dbReference>
<proteinExistence type="predicted"/>
<protein>
    <recommendedName>
        <fullName evidence="5">THUMP-like domain-containing protein</fullName>
    </recommendedName>
</protein>
<evidence type="ECO:0000259" key="1">
    <source>
        <dbReference type="Pfam" id="PF18096"/>
    </source>
</evidence>
<dbReference type="InterPro" id="IPR054168">
    <property type="entry name" value="PG_1098_Fer"/>
</dbReference>
<evidence type="ECO:0000313" key="3">
    <source>
        <dbReference type="EMBL" id="MBK1877032.1"/>
    </source>
</evidence>
<dbReference type="InterPro" id="IPR041497">
    <property type="entry name" value="Thump-like"/>
</dbReference>
<dbReference type="Pfam" id="PF18096">
    <property type="entry name" value="Thump_like"/>
    <property type="match status" value="1"/>
</dbReference>
<reference evidence="3" key="1">
    <citation type="submission" date="2021-01" db="EMBL/GenBank/DDBJ databases">
        <title>Modified the classification status of verrucomicrobia.</title>
        <authorList>
            <person name="Feng X."/>
        </authorList>
    </citation>
    <scope>NUCLEOTIDE SEQUENCE</scope>
    <source>
        <strain evidence="3">KCTC 13126</strain>
    </source>
</reference>
<keyword evidence="4" id="KW-1185">Reference proteome</keyword>
<organism evidence="3 4">
    <name type="scientific">Pelagicoccus mobilis</name>
    <dbReference type="NCBI Taxonomy" id="415221"/>
    <lineage>
        <taxon>Bacteria</taxon>
        <taxon>Pseudomonadati</taxon>
        <taxon>Verrucomicrobiota</taxon>
        <taxon>Opitutia</taxon>
        <taxon>Puniceicoccales</taxon>
        <taxon>Pelagicoccaceae</taxon>
        <taxon>Pelagicoccus</taxon>
    </lineage>
</organism>
<evidence type="ECO:0000259" key="2">
    <source>
        <dbReference type="Pfam" id="PF22013"/>
    </source>
</evidence>
<dbReference type="Gene3D" id="1.10.10.1110">
    <property type="entry name" value="Methyltransferase PG1098, N-terminal domain"/>
    <property type="match status" value="1"/>
</dbReference>
<feature type="domain" description="PG-1098 ferredoxin-like" evidence="2">
    <location>
        <begin position="280"/>
        <end position="319"/>
    </location>
</feature>
<dbReference type="AlphaFoldDB" id="A0A934RZ84"/>
<accession>A0A934RZ84</accession>
<evidence type="ECO:0000313" key="4">
    <source>
        <dbReference type="Proteomes" id="UP000617628"/>
    </source>
</evidence>
<dbReference type="Proteomes" id="UP000617628">
    <property type="component" value="Unassembled WGS sequence"/>
</dbReference>
<gene>
    <name evidence="3" type="ORF">JIN87_09145</name>
</gene>
<dbReference type="Pfam" id="PF22013">
    <property type="entry name" value="PG_1098_Fer"/>
    <property type="match status" value="1"/>
</dbReference>
<evidence type="ECO:0008006" key="5">
    <source>
        <dbReference type="Google" id="ProtNLM"/>
    </source>
</evidence>
<name>A0A934RZ84_9BACT</name>
<sequence length="397" mass="43621">MALLTPEITEFISNNANKSPAELALLAKRYPDLPMGFIAQQVKGRAKTRSKLPSWSGDEAVVFPKSLPLEQCTSEQVARFRSSVLQGGKAAIDLTGGFGVDARFLAEKFESYTYCERDAELAEIAEENFTTFGLSGRVACKVGDGLELLRSAPPPFDLIFVDPARRDDRSYKVSALEACEPDIATHWDELLTGAKRVAVKTSPGLDVTSVLSELSSIEDLYVISVENDCKELFLVARKDFDGEARIHCVNLRKNGQVDQFDFALSEEKEEEGEFAPPGRFLCEPNASIMKAGGFKSVSKKWGLNALNPRTRLYGAEFIPEGFQGRVFEIMDQAPIGAKEAKRLFPKKKANVISRNSGMTAEELRKKIGLKEGGELFAIGAAVSGVGRRLYACKCVQR</sequence>
<dbReference type="EMBL" id="JAENIL010000014">
    <property type="protein sequence ID" value="MBK1877032.1"/>
    <property type="molecule type" value="Genomic_DNA"/>
</dbReference>
<feature type="domain" description="THUMP-like" evidence="1">
    <location>
        <begin position="324"/>
        <end position="392"/>
    </location>
</feature>
<comment type="caution">
    <text evidence="3">The sequence shown here is derived from an EMBL/GenBank/DDBJ whole genome shotgun (WGS) entry which is preliminary data.</text>
</comment>
<dbReference type="SUPFAM" id="SSF53335">
    <property type="entry name" value="S-adenosyl-L-methionine-dependent methyltransferases"/>
    <property type="match status" value="1"/>
</dbReference>
<dbReference type="CDD" id="cd02440">
    <property type="entry name" value="AdoMet_MTases"/>
    <property type="match status" value="1"/>
</dbReference>
<dbReference type="RefSeq" id="WP_200355249.1">
    <property type="nucleotide sequence ID" value="NZ_JAENIL010000014.1"/>
</dbReference>
<dbReference type="Gene3D" id="3.40.50.150">
    <property type="entry name" value="Vaccinia Virus protein VP39"/>
    <property type="match status" value="1"/>
</dbReference>